<gene>
    <name evidence="1" type="ORF">ENI96_09375</name>
</gene>
<sequence length="133" mass="15214">MIVIVPNLPADFGPARLRLLARDTLRGIWLLPSSRRGRIEGCEILHIRDADGLVEEFHGLIHLSESAAGKAFIRQLNRQSVGGRRIQAREYIERSPERDHRVGLRPPAPLAIVDRRKGDRRRQHLTREILPAR</sequence>
<dbReference type="Proteomes" id="UP000886251">
    <property type="component" value="Unassembled WGS sequence"/>
</dbReference>
<proteinExistence type="predicted"/>
<organism evidence="1">
    <name type="scientific">Sedimenticola thiotaurini</name>
    <dbReference type="NCBI Taxonomy" id="1543721"/>
    <lineage>
        <taxon>Bacteria</taxon>
        <taxon>Pseudomonadati</taxon>
        <taxon>Pseudomonadota</taxon>
        <taxon>Gammaproteobacteria</taxon>
        <taxon>Chromatiales</taxon>
        <taxon>Sedimenticolaceae</taxon>
        <taxon>Sedimenticola</taxon>
    </lineage>
</organism>
<accession>A0A831RQ35</accession>
<dbReference type="AlphaFoldDB" id="A0A831RQ35"/>
<comment type="caution">
    <text evidence="1">The sequence shown here is derived from an EMBL/GenBank/DDBJ whole genome shotgun (WGS) entry which is preliminary data.</text>
</comment>
<reference evidence="1" key="1">
    <citation type="journal article" date="2020" name="mSystems">
        <title>Genome- and Community-Level Interaction Insights into Carbon Utilization and Element Cycling Functions of Hydrothermarchaeota in Hydrothermal Sediment.</title>
        <authorList>
            <person name="Zhou Z."/>
            <person name="Liu Y."/>
            <person name="Xu W."/>
            <person name="Pan J."/>
            <person name="Luo Z.H."/>
            <person name="Li M."/>
        </authorList>
    </citation>
    <scope>NUCLEOTIDE SEQUENCE [LARGE SCALE GENOMIC DNA]</scope>
    <source>
        <strain evidence="1">HyVt-443</strain>
    </source>
</reference>
<dbReference type="EMBL" id="DRKP01000105">
    <property type="protein sequence ID" value="HEB96624.1"/>
    <property type="molecule type" value="Genomic_DNA"/>
</dbReference>
<evidence type="ECO:0000313" key="1">
    <source>
        <dbReference type="EMBL" id="HEB96624.1"/>
    </source>
</evidence>
<protein>
    <submittedName>
        <fullName evidence="1">Uncharacterized protein</fullName>
    </submittedName>
</protein>
<name>A0A831RQ35_9GAMM</name>